<evidence type="ECO:0000313" key="11">
    <source>
        <dbReference type="EMBL" id="CAL1284384.1"/>
    </source>
</evidence>
<dbReference type="InterPro" id="IPR018808">
    <property type="entry name" value="Muniscin_C"/>
</dbReference>
<feature type="domain" description="F-BAR" evidence="10">
    <location>
        <begin position="3"/>
        <end position="249"/>
    </location>
</feature>
<evidence type="ECO:0000256" key="2">
    <source>
        <dbReference type="ARBA" id="ARBA00011064"/>
    </source>
</evidence>
<dbReference type="AlphaFoldDB" id="A0AAV2AMG7"/>
<feature type="region of interest" description="Disordered" evidence="8">
    <location>
        <begin position="393"/>
        <end position="465"/>
    </location>
</feature>
<dbReference type="GO" id="GO:0005905">
    <property type="term" value="C:clathrin-coated pit"/>
    <property type="evidence" value="ECO:0007669"/>
    <property type="project" value="UniProtKB-SubCell"/>
</dbReference>
<dbReference type="PANTHER" id="PTHR23065:SF15">
    <property type="entry name" value="AT02057P"/>
    <property type="match status" value="1"/>
</dbReference>
<evidence type="ECO:0000256" key="8">
    <source>
        <dbReference type="SAM" id="MobiDB-lite"/>
    </source>
</evidence>
<feature type="compositionally biased region" description="Basic and acidic residues" evidence="8">
    <location>
        <begin position="407"/>
        <end position="423"/>
    </location>
</feature>
<evidence type="ECO:0000256" key="5">
    <source>
        <dbReference type="ARBA" id="ARBA00023176"/>
    </source>
</evidence>
<dbReference type="InterPro" id="IPR054713">
    <property type="entry name" value="GMIP/FCHO2-like_FCH"/>
</dbReference>
<evidence type="ECO:0000259" key="10">
    <source>
        <dbReference type="PROSITE" id="PS51741"/>
    </source>
</evidence>
<keyword evidence="5" id="KW-0168">Coated pit</keyword>
<evidence type="ECO:0000259" key="9">
    <source>
        <dbReference type="PROSITE" id="PS51072"/>
    </source>
</evidence>
<dbReference type="GO" id="GO:0005886">
    <property type="term" value="C:plasma membrane"/>
    <property type="evidence" value="ECO:0007669"/>
    <property type="project" value="TreeGrafter"/>
</dbReference>
<feature type="compositionally biased region" description="Low complexity" evidence="8">
    <location>
        <begin position="545"/>
        <end position="555"/>
    </location>
</feature>
<dbReference type="Proteomes" id="UP001497382">
    <property type="component" value="Unassembled WGS sequence"/>
</dbReference>
<sequence length="965" mass="106376">MPVDFRDCFWGEGNNGFDVLYRNMKYGYVVTKDLAEFFKERSVIEETNSKLLSKLAKHASNCCSQGSFAPLWSILKTSTEKLATLHMQMVQRFQELIKDVIKYSEDQHKRHKICKEEESGTSDIVQNIQQTTVSLQKAKEAFNARSIEYEKLKRENASLKDLEKAELKCKKACEDYKSYVEKYSLVREDFEKKMMVSCEHFQNIEEAHIKQIKIFLSNYAHVLESGHALIGQVYVEFVEQCNEMDVNKLLEFLVNERGTGTDRPGAVIFEEADLSPLGQCNSPDSAETQGEEKTYKKEGKKMSLHRKSKPSRRTTSLLDLFFSSSLGNSETSGEPNSTTTNSQIDGTETATSKSAPPVSNALNRTNFRASKCFSIVHWQSYWNSWSSGFLKSKRDKRKEKKKKKMNGSKEDSVTSGEDKDSQDRVPTSPQIDAEGFTIRPQERNQEYMKDDFYSSSDNDSDDDRVGRIHIEIKPVSNSTGMSASIDELIATVGTFSLSPDPQRTANRPASSAASTPDEGPLKRSISMSNPLNKADGDIFSIFSPSASSASTPTSSAVGGFPSPPISITNSKAPSSADMTQNSDSKYSVLGETSSEIEPELINNTAEVQKPISTSRGGTPTGPIMPHALPRPPSRRAFEASTRGRMSPLPYAMTRTESIGSLTSDFKTTSMPVGSSRGPSPLTIGMSDTIPLAVAFNEVVNACFKGTDELRCQVRLMGDMKVSFPAGIVQVLANNPSPAHLVFRLSKASKLENILPNKQLISLDPSQSTKEQYVYDFNMQALTGLLRKQYEQTPSASYFNIDILKYHIKALQGAKSTPLHLVAYWKCEPSSTDLRIDYKYNSSSMATSSGLSNINIIVPVNGGVTDVQSKPKVIWNSDTSRAMWKIPELSHTSEGGGLGSLRAHFDLSSGPSTPCALAAQFLCSNASLSGADFELVGLGYRLSLVKKQVLAGKYLCEADCVTSNSA</sequence>
<dbReference type="GO" id="GO:0048268">
    <property type="term" value="P:clathrin coat assembly"/>
    <property type="evidence" value="ECO:0007669"/>
    <property type="project" value="TreeGrafter"/>
</dbReference>
<dbReference type="SMART" id="SM00055">
    <property type="entry name" value="FCH"/>
    <property type="match status" value="1"/>
</dbReference>
<keyword evidence="12" id="KW-1185">Reference proteome</keyword>
<dbReference type="GO" id="GO:0072583">
    <property type="term" value="P:clathrin-dependent endocytosis"/>
    <property type="evidence" value="ECO:0007669"/>
    <property type="project" value="TreeGrafter"/>
</dbReference>
<feature type="compositionally biased region" description="Basic residues" evidence="8">
    <location>
        <begin position="302"/>
        <end position="312"/>
    </location>
</feature>
<feature type="region of interest" description="Disordered" evidence="8">
    <location>
        <begin position="326"/>
        <end position="361"/>
    </location>
</feature>
<dbReference type="PROSITE" id="PS51741">
    <property type="entry name" value="F_BAR"/>
    <property type="match status" value="1"/>
</dbReference>
<evidence type="ECO:0000256" key="1">
    <source>
        <dbReference type="ARBA" id="ARBA00004283"/>
    </source>
</evidence>
<proteinExistence type="inferred from homology"/>
<evidence type="ECO:0000256" key="3">
    <source>
        <dbReference type="ARBA" id="ARBA00022583"/>
    </source>
</evidence>
<comment type="subcellular location">
    <subcellularLocation>
        <location evidence="1">Membrane</location>
        <location evidence="1">Clathrin-coated pit</location>
        <topology evidence="1">Peripheral membrane protein</topology>
        <orientation evidence="1">Cytoplasmic side</orientation>
    </subcellularLocation>
</comment>
<comment type="similarity">
    <text evidence="2">Belongs to the FCHO family.</text>
</comment>
<dbReference type="InterPro" id="IPR031160">
    <property type="entry name" value="F_BAR_dom"/>
</dbReference>
<dbReference type="SUPFAM" id="SSF49447">
    <property type="entry name" value="Second domain of Mu2 adaptin subunit (ap50) of ap2 adaptor"/>
    <property type="match status" value="1"/>
</dbReference>
<dbReference type="Pfam" id="PF22699">
    <property type="entry name" value="GMIP-like_FCH"/>
    <property type="match status" value="1"/>
</dbReference>
<feature type="compositionally biased region" description="Basic and acidic residues" evidence="8">
    <location>
        <begin position="290"/>
        <end position="301"/>
    </location>
</feature>
<feature type="compositionally biased region" description="Polar residues" evidence="8">
    <location>
        <begin position="565"/>
        <end position="584"/>
    </location>
</feature>
<dbReference type="EMBL" id="CAXIEN010000178">
    <property type="protein sequence ID" value="CAL1284384.1"/>
    <property type="molecule type" value="Genomic_DNA"/>
</dbReference>
<feature type="region of interest" description="Disordered" evidence="8">
    <location>
        <begin position="497"/>
        <end position="530"/>
    </location>
</feature>
<dbReference type="InterPro" id="IPR028565">
    <property type="entry name" value="MHD"/>
</dbReference>
<evidence type="ECO:0008006" key="13">
    <source>
        <dbReference type="Google" id="ProtNLM"/>
    </source>
</evidence>
<evidence type="ECO:0000256" key="7">
    <source>
        <dbReference type="SAM" id="Coils"/>
    </source>
</evidence>
<dbReference type="Pfam" id="PF10291">
    <property type="entry name" value="muHD"/>
    <property type="match status" value="1"/>
</dbReference>
<organism evidence="11 12">
    <name type="scientific">Larinioides sclopetarius</name>
    <dbReference type="NCBI Taxonomy" id="280406"/>
    <lineage>
        <taxon>Eukaryota</taxon>
        <taxon>Metazoa</taxon>
        <taxon>Ecdysozoa</taxon>
        <taxon>Arthropoda</taxon>
        <taxon>Chelicerata</taxon>
        <taxon>Arachnida</taxon>
        <taxon>Araneae</taxon>
        <taxon>Araneomorphae</taxon>
        <taxon>Entelegynae</taxon>
        <taxon>Araneoidea</taxon>
        <taxon>Araneidae</taxon>
        <taxon>Larinioides</taxon>
    </lineage>
</organism>
<keyword evidence="4 6" id="KW-0175">Coiled coil</keyword>
<feature type="compositionally biased region" description="Polar residues" evidence="8">
    <location>
        <begin position="497"/>
        <end position="514"/>
    </location>
</feature>
<feature type="region of interest" description="Disordered" evidence="8">
    <location>
        <begin position="275"/>
        <end position="312"/>
    </location>
</feature>
<feature type="domain" description="MHD" evidence="9">
    <location>
        <begin position="688"/>
        <end position="956"/>
    </location>
</feature>
<dbReference type="Gene3D" id="1.20.1270.60">
    <property type="entry name" value="Arfaptin homology (AH) domain/BAR domain"/>
    <property type="match status" value="1"/>
</dbReference>
<dbReference type="InterPro" id="IPR027267">
    <property type="entry name" value="AH/BAR_dom_sf"/>
</dbReference>
<feature type="compositionally biased region" description="Polar residues" evidence="8">
    <location>
        <begin position="327"/>
        <end position="354"/>
    </location>
</feature>
<dbReference type="GO" id="GO:0030136">
    <property type="term" value="C:clathrin-coated vesicle"/>
    <property type="evidence" value="ECO:0007669"/>
    <property type="project" value="TreeGrafter"/>
</dbReference>
<keyword evidence="5" id="KW-0472">Membrane</keyword>
<reference evidence="11 12" key="1">
    <citation type="submission" date="2024-04" db="EMBL/GenBank/DDBJ databases">
        <authorList>
            <person name="Rising A."/>
            <person name="Reimegard J."/>
            <person name="Sonavane S."/>
            <person name="Akerstrom W."/>
            <person name="Nylinder S."/>
            <person name="Hedman E."/>
            <person name="Kallberg Y."/>
        </authorList>
    </citation>
    <scope>NUCLEOTIDE SEQUENCE [LARGE SCALE GENOMIC DNA]</scope>
</reference>
<feature type="region of interest" description="Disordered" evidence="8">
    <location>
        <begin position="610"/>
        <end position="634"/>
    </location>
</feature>
<protein>
    <recommendedName>
        <fullName evidence="13">F-BAR domain only protein 2</fullName>
    </recommendedName>
</protein>
<dbReference type="PROSITE" id="PS51072">
    <property type="entry name" value="MHD"/>
    <property type="match status" value="1"/>
</dbReference>
<evidence type="ECO:0000256" key="4">
    <source>
        <dbReference type="ARBA" id="ARBA00023054"/>
    </source>
</evidence>
<feature type="region of interest" description="Disordered" evidence="8">
    <location>
        <begin position="545"/>
        <end position="584"/>
    </location>
</feature>
<dbReference type="PANTHER" id="PTHR23065">
    <property type="entry name" value="PROLINE-SERINE-THREONINE PHOSPHATASE INTERACTING PROTEIN 1"/>
    <property type="match status" value="1"/>
</dbReference>
<gene>
    <name evidence="11" type="ORF">LARSCL_LOCUS13117</name>
</gene>
<dbReference type="InterPro" id="IPR001060">
    <property type="entry name" value="FCH_dom"/>
</dbReference>
<evidence type="ECO:0000313" key="12">
    <source>
        <dbReference type="Proteomes" id="UP001497382"/>
    </source>
</evidence>
<feature type="compositionally biased region" description="Basic residues" evidence="8">
    <location>
        <begin position="393"/>
        <end position="406"/>
    </location>
</feature>
<dbReference type="CDD" id="cd07648">
    <property type="entry name" value="F-BAR_FCHO"/>
    <property type="match status" value="1"/>
</dbReference>
<name>A0AAV2AMG7_9ARAC</name>
<dbReference type="SUPFAM" id="SSF103657">
    <property type="entry name" value="BAR/IMD domain-like"/>
    <property type="match status" value="1"/>
</dbReference>
<feature type="compositionally biased region" description="Basic and acidic residues" evidence="8">
    <location>
        <begin position="440"/>
        <end position="452"/>
    </location>
</feature>
<dbReference type="InterPro" id="IPR036168">
    <property type="entry name" value="AP2_Mu_C_sf"/>
</dbReference>
<feature type="coiled-coil region" evidence="7">
    <location>
        <begin position="135"/>
        <end position="182"/>
    </location>
</feature>
<comment type="caution">
    <text evidence="11">The sequence shown here is derived from an EMBL/GenBank/DDBJ whole genome shotgun (WGS) entry which is preliminary data.</text>
</comment>
<accession>A0AAV2AMG7</accession>
<evidence type="ECO:0000256" key="6">
    <source>
        <dbReference type="PROSITE-ProRule" id="PRU01077"/>
    </source>
</evidence>
<keyword evidence="3" id="KW-0254">Endocytosis</keyword>